<evidence type="ECO:0000256" key="1">
    <source>
        <dbReference type="SAM" id="SignalP"/>
    </source>
</evidence>
<accession>A0ABN1NM43</accession>
<organism evidence="2 3">
    <name type="scientific">Nonomuraea longicatena</name>
    <dbReference type="NCBI Taxonomy" id="83682"/>
    <lineage>
        <taxon>Bacteria</taxon>
        <taxon>Bacillati</taxon>
        <taxon>Actinomycetota</taxon>
        <taxon>Actinomycetes</taxon>
        <taxon>Streptosporangiales</taxon>
        <taxon>Streptosporangiaceae</taxon>
        <taxon>Nonomuraea</taxon>
    </lineage>
</organism>
<dbReference type="EMBL" id="BAAAHQ010000001">
    <property type="protein sequence ID" value="GAA0911582.1"/>
    <property type="molecule type" value="Genomic_DNA"/>
</dbReference>
<dbReference type="Proteomes" id="UP001501578">
    <property type="component" value="Unassembled WGS sequence"/>
</dbReference>
<name>A0ABN1NM43_9ACTN</name>
<feature type="chain" id="PRO_5045904360" description="N-acetylmuramoyl-L-alanine amidase" evidence="1">
    <location>
        <begin position="36"/>
        <end position="159"/>
    </location>
</feature>
<proteinExistence type="predicted"/>
<comment type="caution">
    <text evidence="2">The sequence shown here is derived from an EMBL/GenBank/DDBJ whole genome shotgun (WGS) entry which is preliminary data.</text>
</comment>
<gene>
    <name evidence="2" type="ORF">GCM10009560_00960</name>
</gene>
<evidence type="ECO:0000313" key="2">
    <source>
        <dbReference type="EMBL" id="GAA0911582.1"/>
    </source>
</evidence>
<keyword evidence="1" id="KW-0732">Signal</keyword>
<evidence type="ECO:0000313" key="3">
    <source>
        <dbReference type="Proteomes" id="UP001501578"/>
    </source>
</evidence>
<dbReference type="PROSITE" id="PS51318">
    <property type="entry name" value="TAT"/>
    <property type="match status" value="1"/>
</dbReference>
<evidence type="ECO:0008006" key="4">
    <source>
        <dbReference type="Google" id="ProtNLM"/>
    </source>
</evidence>
<keyword evidence="3" id="KW-1185">Reference proteome</keyword>
<dbReference type="InterPro" id="IPR006311">
    <property type="entry name" value="TAT_signal"/>
</dbReference>
<reference evidence="2 3" key="1">
    <citation type="journal article" date="2019" name="Int. J. Syst. Evol. Microbiol.">
        <title>The Global Catalogue of Microorganisms (GCM) 10K type strain sequencing project: providing services to taxonomists for standard genome sequencing and annotation.</title>
        <authorList>
            <consortium name="The Broad Institute Genomics Platform"/>
            <consortium name="The Broad Institute Genome Sequencing Center for Infectious Disease"/>
            <person name="Wu L."/>
            <person name="Ma J."/>
        </authorList>
    </citation>
    <scope>NUCLEOTIDE SEQUENCE [LARGE SCALE GENOMIC DNA]</scope>
    <source>
        <strain evidence="2 3">JCM 11136</strain>
    </source>
</reference>
<feature type="signal peptide" evidence="1">
    <location>
        <begin position="1"/>
        <end position="35"/>
    </location>
</feature>
<sequence>MSVTQPKERMLLTRTIAAAALSLAGLVALPATAHAASAAYTPEKICGPGFKRVADGHRPMKLRDGAVLGHVYLMYNKRTGRNCVTAVKTTYAGVRTDTGAYLEVKGGGRSEDRQKYKHYAETGHIDGSWKCVKYAGWTRDPKGRVQASGGRDSWGNCAG</sequence>
<protein>
    <recommendedName>
        <fullName evidence="4">N-acetylmuramoyl-L-alanine amidase</fullName>
    </recommendedName>
</protein>